<keyword evidence="1" id="KW-0732">Signal</keyword>
<dbReference type="CDD" id="cd23992">
    <property type="entry name" value="PBP_GOBP"/>
    <property type="match status" value="1"/>
</dbReference>
<dbReference type="SUPFAM" id="SSF47565">
    <property type="entry name" value="Insect pheromone/odorant-binding proteins"/>
    <property type="match status" value="1"/>
</dbReference>
<feature type="signal peptide" evidence="1">
    <location>
        <begin position="1"/>
        <end position="26"/>
    </location>
</feature>
<reference evidence="2" key="1">
    <citation type="journal article" date="2008" name="Genetics">
        <title>Rapid evolution of two odorant-binding protein genes, Obp57d and Obp57e, in the Drosophila melanogaster species group.</title>
        <authorList>
            <person name="Matsuo T."/>
        </authorList>
    </citation>
    <scope>NUCLEOTIDE SEQUENCE</scope>
    <source>
        <strain evidence="2">CJB214</strain>
    </source>
</reference>
<feature type="chain" id="PRO_5002752297" evidence="1">
    <location>
        <begin position="27"/>
        <end position="140"/>
    </location>
</feature>
<dbReference type="Pfam" id="PF01395">
    <property type="entry name" value="PBP_GOBP"/>
    <property type="match status" value="1"/>
</dbReference>
<evidence type="ECO:0000313" key="2">
    <source>
        <dbReference type="EMBL" id="BAG11616.1"/>
    </source>
</evidence>
<name>B0M2D8_DROBM</name>
<organism evidence="2">
    <name type="scientific">Drosophila biarmipes</name>
    <name type="common">Fruit fly</name>
    <dbReference type="NCBI Taxonomy" id="125945"/>
    <lineage>
        <taxon>Eukaryota</taxon>
        <taxon>Metazoa</taxon>
        <taxon>Ecdysozoa</taxon>
        <taxon>Arthropoda</taxon>
        <taxon>Hexapoda</taxon>
        <taxon>Insecta</taxon>
        <taxon>Pterygota</taxon>
        <taxon>Neoptera</taxon>
        <taxon>Endopterygota</taxon>
        <taxon>Diptera</taxon>
        <taxon>Brachycera</taxon>
        <taxon>Muscomorpha</taxon>
        <taxon>Ephydroidea</taxon>
        <taxon>Drosophilidae</taxon>
        <taxon>Drosophila</taxon>
        <taxon>Sophophora</taxon>
    </lineage>
</organism>
<dbReference type="InterPro" id="IPR036728">
    <property type="entry name" value="PBP_GOBP_sf"/>
</dbReference>
<protein>
    <submittedName>
        <fullName evidence="2">Odorant-binding protein 57d3</fullName>
    </submittedName>
</protein>
<dbReference type="GO" id="GO:0005549">
    <property type="term" value="F:odorant binding"/>
    <property type="evidence" value="ECO:0007669"/>
    <property type="project" value="InterPro"/>
</dbReference>
<sequence>MIGYNAKNHLILVWLLLVFGHQFGNSEFIHPCNHHNGITEEVAHEVLKDWPGNLNLASVNRTHKCYVTCIFLYYSIVSTSGDITLYNYYNSGVIDRYAFTPTLRRCIYENRLETDYCEHTFGMFNCFRQETLKAKATFNK</sequence>
<evidence type="ECO:0000256" key="1">
    <source>
        <dbReference type="SAM" id="SignalP"/>
    </source>
</evidence>
<gene>
    <name evidence="2" type="primary">Obp57d3</name>
</gene>
<dbReference type="Gene3D" id="1.10.238.20">
    <property type="entry name" value="Pheromone/general odorant binding protein domain"/>
    <property type="match status" value="1"/>
</dbReference>
<dbReference type="OrthoDB" id="7847042at2759"/>
<dbReference type="InterPro" id="IPR006170">
    <property type="entry name" value="PBP/GOBP"/>
</dbReference>
<accession>B0M2D8</accession>
<dbReference type="AlphaFoldDB" id="B0M2D8"/>
<proteinExistence type="predicted"/>
<dbReference type="EMBL" id="AB370277">
    <property type="protein sequence ID" value="BAG11616.1"/>
    <property type="molecule type" value="Genomic_DNA"/>
</dbReference>